<keyword evidence="5 7" id="KW-0732">Signal</keyword>
<evidence type="ECO:0000256" key="2">
    <source>
        <dbReference type="ARBA" id="ARBA00008520"/>
    </source>
</evidence>
<dbReference type="Pfam" id="PF01547">
    <property type="entry name" value="SBP_bac_1"/>
    <property type="match status" value="1"/>
</dbReference>
<dbReference type="InterPro" id="IPR005967">
    <property type="entry name" value="ThiB"/>
</dbReference>
<protein>
    <recommendedName>
        <fullName evidence="3">Thiamine-binding periplasmic protein</fullName>
    </recommendedName>
</protein>
<feature type="chain" id="PRO_5020640692" description="Thiamine-binding periplasmic protein" evidence="7">
    <location>
        <begin position="21"/>
        <end position="336"/>
    </location>
</feature>
<keyword evidence="6" id="KW-0574">Periplasm</keyword>
<keyword evidence="4" id="KW-0813">Transport</keyword>
<accession>A0A4R6VXL8</accession>
<keyword evidence="9" id="KW-1185">Reference proteome</keyword>
<evidence type="ECO:0000256" key="7">
    <source>
        <dbReference type="SAM" id="SignalP"/>
    </source>
</evidence>
<sequence>MSFQKIGLAALVGFSTLVSAAAAQDKPTLTIYTYDGFAAEWGPGPQLKAGFEENCECTVDFVGADSSIGALRKAQLEGPGTQADIILGLDTSVAAEAKNTELFVDHNVDLSALELPVDYASSQFVPFDYGYFAFVYDSSKIETPPTSFEELAALSEEFKIAIQDPRSSTPGLGLVLWMQAAKGDQADKLWADIAPNILTVTKGWSESYSLFLEGEADMVLSYTSSPSYHRIAEEESKYLAAQFEEGHYVQIELAGILESSDQKQLANDFLTYLVSQAGQSIIPTTNWMFPVVPLDNGLPEGFDTPLPKENSLILDDETVGQNTKKYIDDFFAAIGQ</sequence>
<evidence type="ECO:0000313" key="8">
    <source>
        <dbReference type="EMBL" id="TDQ67330.1"/>
    </source>
</evidence>
<dbReference type="NCBIfam" id="TIGR01254">
    <property type="entry name" value="sfuA"/>
    <property type="match status" value="1"/>
</dbReference>
<gene>
    <name evidence="8" type="ORF">ATL17_1341</name>
</gene>
<evidence type="ECO:0000256" key="6">
    <source>
        <dbReference type="ARBA" id="ARBA00022764"/>
    </source>
</evidence>
<feature type="signal peptide" evidence="7">
    <location>
        <begin position="1"/>
        <end position="20"/>
    </location>
</feature>
<evidence type="ECO:0000256" key="3">
    <source>
        <dbReference type="ARBA" id="ARBA00019815"/>
    </source>
</evidence>
<comment type="caution">
    <text evidence="8">The sequence shown here is derived from an EMBL/GenBank/DDBJ whole genome shotgun (WGS) entry which is preliminary data.</text>
</comment>
<dbReference type="GO" id="GO:0030975">
    <property type="term" value="F:thiamine binding"/>
    <property type="evidence" value="ECO:0007669"/>
    <property type="project" value="InterPro"/>
</dbReference>
<dbReference type="AlphaFoldDB" id="A0A4R6VXL8"/>
<dbReference type="Gene3D" id="3.40.190.10">
    <property type="entry name" value="Periplasmic binding protein-like II"/>
    <property type="match status" value="2"/>
</dbReference>
<evidence type="ECO:0000256" key="4">
    <source>
        <dbReference type="ARBA" id="ARBA00022448"/>
    </source>
</evidence>
<name>A0A4R6VXL8_9HYPH</name>
<dbReference type="SUPFAM" id="SSF53850">
    <property type="entry name" value="Periplasmic binding protein-like II"/>
    <property type="match status" value="1"/>
</dbReference>
<dbReference type="OrthoDB" id="8013425at2"/>
<comment type="subcellular location">
    <subcellularLocation>
        <location evidence="1">Periplasm</location>
    </subcellularLocation>
</comment>
<dbReference type="EMBL" id="SNYR01000001">
    <property type="protein sequence ID" value="TDQ67330.1"/>
    <property type="molecule type" value="Genomic_DNA"/>
</dbReference>
<dbReference type="InterPro" id="IPR006059">
    <property type="entry name" value="SBP"/>
</dbReference>
<evidence type="ECO:0000256" key="5">
    <source>
        <dbReference type="ARBA" id="ARBA00022729"/>
    </source>
</evidence>
<dbReference type="GO" id="GO:0030976">
    <property type="term" value="F:thiamine pyrophosphate binding"/>
    <property type="evidence" value="ECO:0007669"/>
    <property type="project" value="TreeGrafter"/>
</dbReference>
<dbReference type="InterPro" id="IPR005948">
    <property type="entry name" value="ThiB-like"/>
</dbReference>
<proteinExistence type="inferred from homology"/>
<evidence type="ECO:0000256" key="1">
    <source>
        <dbReference type="ARBA" id="ARBA00004418"/>
    </source>
</evidence>
<evidence type="ECO:0000313" key="9">
    <source>
        <dbReference type="Proteomes" id="UP000295391"/>
    </source>
</evidence>
<dbReference type="GO" id="GO:0030288">
    <property type="term" value="C:outer membrane-bounded periplasmic space"/>
    <property type="evidence" value="ECO:0007669"/>
    <property type="project" value="InterPro"/>
</dbReference>
<organism evidence="8 9">
    <name type="scientific">Maritalea mobilis</name>
    <dbReference type="NCBI Taxonomy" id="483324"/>
    <lineage>
        <taxon>Bacteria</taxon>
        <taxon>Pseudomonadati</taxon>
        <taxon>Pseudomonadota</taxon>
        <taxon>Alphaproteobacteria</taxon>
        <taxon>Hyphomicrobiales</taxon>
        <taxon>Devosiaceae</taxon>
        <taxon>Maritalea</taxon>
    </lineage>
</organism>
<dbReference type="NCBIfam" id="TIGR01276">
    <property type="entry name" value="thiB"/>
    <property type="match status" value="1"/>
</dbReference>
<dbReference type="Proteomes" id="UP000295391">
    <property type="component" value="Unassembled WGS sequence"/>
</dbReference>
<reference evidence="8 9" key="1">
    <citation type="submission" date="2019-03" db="EMBL/GenBank/DDBJ databases">
        <title>Genomic Encyclopedia of Type Strains, Phase III (KMG-III): the genomes of soil and plant-associated and newly described type strains.</title>
        <authorList>
            <person name="Whitman W."/>
        </authorList>
    </citation>
    <scope>NUCLEOTIDE SEQUENCE [LARGE SCALE GENOMIC DNA]</scope>
    <source>
        <strain evidence="8 9">CGMCC 1.7002</strain>
    </source>
</reference>
<dbReference type="RefSeq" id="WP_133571954.1">
    <property type="nucleotide sequence ID" value="NZ_SNYR01000001.1"/>
</dbReference>
<dbReference type="PANTHER" id="PTHR30006:SF3">
    <property type="entry name" value="THIAMINE-BINDING PERIPLASMIC PROTEIN"/>
    <property type="match status" value="1"/>
</dbReference>
<dbReference type="GO" id="GO:0015888">
    <property type="term" value="P:thiamine transport"/>
    <property type="evidence" value="ECO:0007669"/>
    <property type="project" value="InterPro"/>
</dbReference>
<comment type="similarity">
    <text evidence="2">Belongs to the bacterial solute-binding protein 1 family.</text>
</comment>
<dbReference type="PANTHER" id="PTHR30006">
    <property type="entry name" value="THIAMINE-BINDING PERIPLASMIC PROTEIN-RELATED"/>
    <property type="match status" value="1"/>
</dbReference>